<evidence type="ECO:0000259" key="4">
    <source>
        <dbReference type="PROSITE" id="PS01124"/>
    </source>
</evidence>
<accession>A0A1G8BMD5</accession>
<dbReference type="InterPro" id="IPR009057">
    <property type="entry name" value="Homeodomain-like_sf"/>
</dbReference>
<proteinExistence type="predicted"/>
<organism evidence="5 6">
    <name type="scientific">Bacteroides ovatus</name>
    <dbReference type="NCBI Taxonomy" id="28116"/>
    <lineage>
        <taxon>Bacteria</taxon>
        <taxon>Pseudomonadati</taxon>
        <taxon>Bacteroidota</taxon>
        <taxon>Bacteroidia</taxon>
        <taxon>Bacteroidales</taxon>
        <taxon>Bacteroidaceae</taxon>
        <taxon>Bacteroides</taxon>
    </lineage>
</organism>
<keyword evidence="2" id="KW-0238">DNA-binding</keyword>
<dbReference type="AlphaFoldDB" id="A0A1G8BMD5"/>
<dbReference type="InterPro" id="IPR046335">
    <property type="entry name" value="LacI/GalR-like_sensor"/>
</dbReference>
<feature type="domain" description="HTH araC/xylS-type" evidence="4">
    <location>
        <begin position="278"/>
        <end position="376"/>
    </location>
</feature>
<dbReference type="SMART" id="SM00342">
    <property type="entry name" value="HTH_ARAC"/>
    <property type="match status" value="1"/>
</dbReference>
<dbReference type="Gene3D" id="3.40.50.2300">
    <property type="match status" value="2"/>
</dbReference>
<protein>
    <submittedName>
        <fullName evidence="5">LacI family transcriptional regulator</fullName>
    </submittedName>
</protein>
<evidence type="ECO:0000256" key="1">
    <source>
        <dbReference type="ARBA" id="ARBA00023015"/>
    </source>
</evidence>
<keyword evidence="3" id="KW-0804">Transcription</keyword>
<dbReference type="InterPro" id="IPR028082">
    <property type="entry name" value="Peripla_BP_I"/>
</dbReference>
<name>A0A1G8BMD5_BACOV</name>
<evidence type="ECO:0000256" key="2">
    <source>
        <dbReference type="ARBA" id="ARBA00023125"/>
    </source>
</evidence>
<dbReference type="Gene3D" id="1.10.10.60">
    <property type="entry name" value="Homeodomain-like"/>
    <property type="match status" value="1"/>
</dbReference>
<dbReference type="InterPro" id="IPR018060">
    <property type="entry name" value="HTH_AraC"/>
</dbReference>
<evidence type="ECO:0000313" key="6">
    <source>
        <dbReference type="Proteomes" id="UP000181870"/>
    </source>
</evidence>
<reference evidence="6" key="1">
    <citation type="submission" date="2016-10" db="EMBL/GenBank/DDBJ databases">
        <authorList>
            <person name="Varghese N."/>
            <person name="Submissions S."/>
        </authorList>
    </citation>
    <scope>NUCLEOTIDE SEQUENCE [LARGE SCALE GENOMIC DNA]</scope>
    <source>
        <strain evidence="6">NLAE-zl-C57</strain>
    </source>
</reference>
<dbReference type="RefSeq" id="WP_074635948.1">
    <property type="nucleotide sequence ID" value="NZ_FNDO01000004.1"/>
</dbReference>
<dbReference type="SUPFAM" id="SSF53822">
    <property type="entry name" value="Periplasmic binding protein-like I"/>
    <property type="match status" value="1"/>
</dbReference>
<dbReference type="PANTHER" id="PTHR30146">
    <property type="entry name" value="LACI-RELATED TRANSCRIPTIONAL REPRESSOR"/>
    <property type="match status" value="1"/>
</dbReference>
<dbReference type="Pfam" id="PF12833">
    <property type="entry name" value="HTH_18"/>
    <property type="match status" value="1"/>
</dbReference>
<dbReference type="Pfam" id="PF13377">
    <property type="entry name" value="Peripla_BP_3"/>
    <property type="match status" value="1"/>
</dbReference>
<dbReference type="GO" id="GO:0003700">
    <property type="term" value="F:DNA-binding transcription factor activity"/>
    <property type="evidence" value="ECO:0007669"/>
    <property type="project" value="InterPro"/>
</dbReference>
<keyword evidence="1" id="KW-0805">Transcription regulation</keyword>
<dbReference type="PANTHER" id="PTHR30146:SF24">
    <property type="entry name" value="XYLOSE OPERON REGULATORY PROTEIN"/>
    <property type="match status" value="1"/>
</dbReference>
<sequence>MIKILLLIDYSSEFDRKLLRGLVQYSKENGPWLFYRLPSYYSAMYGEQGILKWAKEWKADAIIGQWNNDTIDLQKELNIPVVLQNYHHRSVTYSNLTGDYKGTGRMAAQFFAKRMFRNFAYFGVKGVVWSDERSQGYRQEVKRMGGEYFSFESDKQEDEIRMEVSQWLQELPKPVALFCCDDAHALFISETCKMTNIPIPEEVALLGVDNDELMCNISDPPISSIELEVERGGYSIGRLIHQQIKKEHEGTFNIVINPIRIELRQSTEKHNIKDPYILAAVKYIDTHYNSDLTIESLLANIPLSRRNFEMKFKNALNTSIYQYILNCRCNHLADLLLTTDRPLTDLAIEVGFKDYNNISRVFKKYKGCSPIEYRQKRNLIIHNVGSSTIE</sequence>
<gene>
    <name evidence="5" type="ORF">SAMN05192582_100497</name>
</gene>
<dbReference type="SUPFAM" id="SSF46689">
    <property type="entry name" value="Homeodomain-like"/>
    <property type="match status" value="2"/>
</dbReference>
<dbReference type="PROSITE" id="PS01124">
    <property type="entry name" value="HTH_ARAC_FAMILY_2"/>
    <property type="match status" value="1"/>
</dbReference>
<evidence type="ECO:0000256" key="3">
    <source>
        <dbReference type="ARBA" id="ARBA00023163"/>
    </source>
</evidence>
<dbReference type="Proteomes" id="UP000181870">
    <property type="component" value="Unassembled WGS sequence"/>
</dbReference>
<dbReference type="EMBL" id="FNDO01000004">
    <property type="protein sequence ID" value="SDH34395.1"/>
    <property type="molecule type" value="Genomic_DNA"/>
</dbReference>
<evidence type="ECO:0000313" key="5">
    <source>
        <dbReference type="EMBL" id="SDH34395.1"/>
    </source>
</evidence>
<dbReference type="CDD" id="cd01543">
    <property type="entry name" value="PBP1_XylR"/>
    <property type="match status" value="1"/>
</dbReference>
<dbReference type="GO" id="GO:0000976">
    <property type="term" value="F:transcription cis-regulatory region binding"/>
    <property type="evidence" value="ECO:0007669"/>
    <property type="project" value="TreeGrafter"/>
</dbReference>